<sequence>MSRANDSAWVGIRTIDDAVGKRGSSNQRDNGITMVIDTGIGVVGTQDHVEIAGDYIDLWKFAFGTSAVTPRKVLARKLAILREANILTMPGGTLLEVALEGSNELDSIRLYLQRAKELGFPAVEISDGSVEMTPGVRRYAIETSHEFGLIPYTEVGSKDPRRQPSPERLVELALTDIDNGVEKVIIEGRESGKNVGIYDRDSNICELTLDIIADGLADHLEKLIWEVPQKSQQAALIQRFGCDVNLGNIDCRDAIALEALRRGMRYETLAAERRSSTPQVDERVARQRQAQALAILSMVSP</sequence>
<evidence type="ECO:0000256" key="1">
    <source>
        <dbReference type="ARBA" id="ARBA00010424"/>
    </source>
</evidence>
<accession>A0A455R338</accession>
<dbReference type="InterPro" id="IPR036112">
    <property type="entry name" value="ComA_synth_sf"/>
</dbReference>
<dbReference type="EMBL" id="LC064121">
    <property type="protein sequence ID" value="BBD50139.1"/>
    <property type="molecule type" value="Genomic_DNA"/>
</dbReference>
<evidence type="ECO:0000313" key="2">
    <source>
        <dbReference type="EMBL" id="BBD50139.1"/>
    </source>
</evidence>
<keyword evidence="2" id="KW-0456">Lyase</keyword>
<dbReference type="Gene3D" id="3.20.20.70">
    <property type="entry name" value="Aldolase class I"/>
    <property type="match status" value="1"/>
</dbReference>
<dbReference type="InterPro" id="IPR013785">
    <property type="entry name" value="Aldolase_TIM"/>
</dbReference>
<dbReference type="EC" id="4.4.1.19" evidence="2"/>
<proteinExistence type="inferred from homology"/>
<dbReference type="InterPro" id="IPR003830">
    <property type="entry name" value="ComA_synth"/>
</dbReference>
<protein>
    <submittedName>
        <fullName evidence="2">Phosphosulfolactate synthase</fullName>
        <ecNumber evidence="2">4.4.1.19</ecNumber>
    </submittedName>
</protein>
<comment type="similarity">
    <text evidence="1">Belongs to the phosphosulfolactate synthase family.</text>
</comment>
<reference evidence="2" key="1">
    <citation type="submission" date="2015-07" db="EMBL/GenBank/DDBJ databases">
        <title>Novel operon containing particulate methane monooxygenase-type genes and epoxyalkane:coenzyme M transferase gene in ethylene-assimilating marine bacterium, Haliea sp. ETY-M.</title>
        <authorList>
            <person name="Suzuki T."/>
            <person name="Habe H."/>
            <person name="Nakajima-Kambe T."/>
            <person name="Fuse H."/>
        </authorList>
    </citation>
    <scope>NUCLEOTIDE SEQUENCE</scope>
    <source>
        <strain evidence="2">ETY-M</strain>
    </source>
</reference>
<dbReference type="GO" id="GO:0043817">
    <property type="term" value="F:phosphosulfolactate synthase activity"/>
    <property type="evidence" value="ECO:0007669"/>
    <property type="project" value="UniProtKB-EC"/>
</dbReference>
<dbReference type="AlphaFoldDB" id="A0A455R338"/>
<organism evidence="2">
    <name type="scientific">Haliea sp. ETY-M</name>
    <dbReference type="NCBI Taxonomy" id="1055105"/>
    <lineage>
        <taxon>Bacteria</taxon>
        <taxon>Pseudomonadati</taxon>
        <taxon>Pseudomonadota</taxon>
        <taxon>Gammaproteobacteria</taxon>
        <taxon>Cellvibrionales</taxon>
        <taxon>Halieaceae</taxon>
        <taxon>Haliea</taxon>
    </lineage>
</organism>
<name>A0A455R338_9GAMM</name>
<dbReference type="PANTHER" id="PTHR48413:SF1">
    <property type="entry name" value="PROTEIN HEAT-STRESS-ASSOCIATED 32"/>
    <property type="match status" value="1"/>
</dbReference>
<dbReference type="Pfam" id="PF02679">
    <property type="entry name" value="ComA"/>
    <property type="match status" value="1"/>
</dbReference>
<dbReference type="SUPFAM" id="SSF102110">
    <property type="entry name" value="(2r)-phospho-3-sulfolactate synthase ComA"/>
    <property type="match status" value="1"/>
</dbReference>
<dbReference type="PANTHER" id="PTHR48413">
    <property type="match status" value="1"/>
</dbReference>